<dbReference type="PANTHER" id="PTHR10388">
    <property type="entry name" value="EUKARYOTIC TRANSLATION INITIATION FACTOR SUI1"/>
    <property type="match status" value="1"/>
</dbReference>
<evidence type="ECO:0000256" key="3">
    <source>
        <dbReference type="ARBA" id="ARBA00022845"/>
    </source>
</evidence>
<dbReference type="OrthoDB" id="10248435at2759"/>
<dbReference type="Gramene" id="KMS94170">
    <property type="protein sequence ID" value="KMS94170"/>
    <property type="gene ID" value="BVRB_024100"/>
</dbReference>
<proteinExistence type="inferred from homology"/>
<dbReference type="GO" id="GO:0006417">
    <property type="term" value="P:regulation of translation"/>
    <property type="evidence" value="ECO:0007669"/>
    <property type="project" value="UniProtKB-KW"/>
</dbReference>
<dbReference type="GO" id="GO:0003743">
    <property type="term" value="F:translation initiation factor activity"/>
    <property type="evidence" value="ECO:0007669"/>
    <property type="project" value="InterPro"/>
</dbReference>
<keyword evidence="4" id="KW-0648">Protein biosynthesis</keyword>
<reference evidence="6 7" key="1">
    <citation type="journal article" date="2014" name="Nature">
        <title>The genome of the recently domesticated crop plant sugar beet (Beta vulgaris).</title>
        <authorList>
            <person name="Dohm J.C."/>
            <person name="Minoche A.E."/>
            <person name="Holtgrawe D."/>
            <person name="Capella-Gutierrez S."/>
            <person name="Zakrzewski F."/>
            <person name="Tafer H."/>
            <person name="Rupp O."/>
            <person name="Sorensen T.R."/>
            <person name="Stracke R."/>
            <person name="Reinhardt R."/>
            <person name="Goesmann A."/>
            <person name="Kraft T."/>
            <person name="Schulz B."/>
            <person name="Stadler P.F."/>
            <person name="Schmidt T."/>
            <person name="Gabaldon T."/>
            <person name="Lehrach H."/>
            <person name="Weisshaar B."/>
            <person name="Himmelbauer H."/>
        </authorList>
    </citation>
    <scope>NUCLEOTIDE SEQUENCE [LARGE SCALE GENOMIC DNA]</scope>
    <source>
        <tissue evidence="6">Taproot</tissue>
    </source>
</reference>
<dbReference type="CDD" id="cd11566">
    <property type="entry name" value="eIF1_SUI1"/>
    <property type="match status" value="1"/>
</dbReference>
<evidence type="ECO:0000256" key="4">
    <source>
        <dbReference type="ARBA" id="ARBA00022917"/>
    </source>
</evidence>
<protein>
    <recommendedName>
        <fullName evidence="5">SUI1 domain-containing protein</fullName>
    </recommendedName>
</protein>
<comment type="similarity">
    <text evidence="2">Belongs to the SUI1 family.</text>
</comment>
<dbReference type="AlphaFoldDB" id="A0A0J8DTQ9"/>
<dbReference type="InterPro" id="IPR036877">
    <property type="entry name" value="SUI1_dom_sf"/>
</dbReference>
<evidence type="ECO:0000313" key="6">
    <source>
        <dbReference type="EMBL" id="KMS94170.1"/>
    </source>
</evidence>
<dbReference type="Pfam" id="PF01253">
    <property type="entry name" value="SUI1"/>
    <property type="match status" value="1"/>
</dbReference>
<evidence type="ECO:0000259" key="5">
    <source>
        <dbReference type="PROSITE" id="PS50296"/>
    </source>
</evidence>
<dbReference type="InterPro" id="IPR001950">
    <property type="entry name" value="SUI1"/>
</dbReference>
<dbReference type="eggNOG" id="KOG1770">
    <property type="taxonomic scope" value="Eukaryota"/>
</dbReference>
<evidence type="ECO:0000256" key="2">
    <source>
        <dbReference type="ARBA" id="ARBA00005422"/>
    </source>
</evidence>
<dbReference type="Proteomes" id="UP000035740">
    <property type="component" value="Unassembled WGS sequence"/>
</dbReference>
<organism evidence="6 7">
    <name type="scientific">Beta vulgaris subsp. vulgaris</name>
    <name type="common">Beet</name>
    <dbReference type="NCBI Taxonomy" id="3555"/>
    <lineage>
        <taxon>Eukaryota</taxon>
        <taxon>Viridiplantae</taxon>
        <taxon>Streptophyta</taxon>
        <taxon>Embryophyta</taxon>
        <taxon>Tracheophyta</taxon>
        <taxon>Spermatophyta</taxon>
        <taxon>Magnoliopsida</taxon>
        <taxon>eudicotyledons</taxon>
        <taxon>Gunneridae</taxon>
        <taxon>Pentapetalae</taxon>
        <taxon>Caryophyllales</taxon>
        <taxon>Chenopodiaceae</taxon>
        <taxon>Betoideae</taxon>
        <taxon>Beta</taxon>
    </lineage>
</organism>
<accession>A0A0J8DTQ9</accession>
<gene>
    <name evidence="6" type="ORF">BVRB_024100</name>
</gene>
<keyword evidence="7" id="KW-1185">Reference proteome</keyword>
<dbReference type="PROSITE" id="PS50296">
    <property type="entry name" value="SUI1"/>
    <property type="match status" value="1"/>
</dbReference>
<sequence>MSKLTNIVFANTDHFAEGTDIESHEHGNYVHIRIQQRNGRKSLTTIQGLAVDLDLRKILTALKKTYSTNGTIVNDPEMGKVIQLQGDQRKHVFDFLTTYKICSKNEVK</sequence>
<dbReference type="Gene3D" id="3.30.780.10">
    <property type="entry name" value="SUI1-like domain"/>
    <property type="match status" value="1"/>
</dbReference>
<feature type="domain" description="SUI1" evidence="5">
    <location>
        <begin position="30"/>
        <end position="100"/>
    </location>
</feature>
<comment type="function">
    <text evidence="1">Probably involved in translation.</text>
</comment>
<name>A0A0J8DTQ9_BETVV</name>
<evidence type="ECO:0000313" key="7">
    <source>
        <dbReference type="Proteomes" id="UP000035740"/>
    </source>
</evidence>
<keyword evidence="3" id="KW-0810">Translation regulation</keyword>
<dbReference type="SUPFAM" id="SSF55159">
    <property type="entry name" value="eIF1-like"/>
    <property type="match status" value="1"/>
</dbReference>
<feature type="non-terminal residue" evidence="6">
    <location>
        <position position="108"/>
    </location>
</feature>
<evidence type="ECO:0000256" key="1">
    <source>
        <dbReference type="ARBA" id="ARBA00003130"/>
    </source>
</evidence>
<dbReference type="PIRSF" id="PIRSF004499">
    <property type="entry name" value="SUI1_euk"/>
    <property type="match status" value="1"/>
</dbReference>
<dbReference type="EMBL" id="KQ095591">
    <property type="protein sequence ID" value="KMS94170.1"/>
    <property type="molecule type" value="Genomic_DNA"/>
</dbReference>
<dbReference type="InterPro" id="IPR005874">
    <property type="entry name" value="SUI1_euk"/>
</dbReference>